<feature type="transmembrane region" description="Helical" evidence="1">
    <location>
        <begin position="96"/>
        <end position="117"/>
    </location>
</feature>
<feature type="transmembrane region" description="Helical" evidence="1">
    <location>
        <begin position="67"/>
        <end position="84"/>
    </location>
</feature>
<feature type="transmembrane region" description="Helical" evidence="1">
    <location>
        <begin position="158"/>
        <end position="181"/>
    </location>
</feature>
<name>A0A8J8PEV7_9ARCH</name>
<keyword evidence="1" id="KW-0472">Membrane</keyword>
<dbReference type="AlphaFoldDB" id="A0A8J8PEV7"/>
<protein>
    <submittedName>
        <fullName evidence="2">Uncharacterized protein</fullName>
    </submittedName>
</protein>
<feature type="transmembrane region" description="Helical" evidence="1">
    <location>
        <begin position="129"/>
        <end position="146"/>
    </location>
</feature>
<dbReference type="RefSeq" id="WP_020448471.1">
    <property type="nucleotide sequence ID" value="NZ_CAYAXV010000002.1"/>
</dbReference>
<sequence>MDMTDISNVVNDYILEIVLILGGLLAVIIAIQYVRKKESFSYKALTALGFIFGILMVIVALVDYKDWILSTALIVAIAGFALIIRPIRNVHISPLFALLVMAIVYISLGTLTTVGSIDVSFLAEGWPRIILAFVIGAIFYMLFNFAESIIKMFGKVLNWWPLLFVLGLVCIAEGICVYLGYGSVYDLILPYLQN</sequence>
<feature type="transmembrane region" description="Helical" evidence="1">
    <location>
        <begin position="13"/>
        <end position="33"/>
    </location>
</feature>
<comment type="caution">
    <text evidence="2">The sequence shown here is derived from an EMBL/GenBank/DDBJ whole genome shotgun (WGS) entry which is preliminary data.</text>
</comment>
<evidence type="ECO:0000256" key="1">
    <source>
        <dbReference type="SAM" id="Phobius"/>
    </source>
</evidence>
<keyword evidence="1" id="KW-1133">Transmembrane helix</keyword>
<evidence type="ECO:0000313" key="2">
    <source>
        <dbReference type="EMBL" id="TQS81264.1"/>
    </source>
</evidence>
<dbReference type="Proteomes" id="UP000752814">
    <property type="component" value="Unassembled WGS sequence"/>
</dbReference>
<gene>
    <name evidence="2" type="ORF">A3207_05205</name>
</gene>
<proteinExistence type="predicted"/>
<accession>A0A8J8PEV7</accession>
<organism evidence="2 3">
    <name type="scientific">Candidatus Methanomassiliicoccus intestinalis</name>
    <dbReference type="NCBI Taxonomy" id="1406512"/>
    <lineage>
        <taxon>Archaea</taxon>
        <taxon>Methanobacteriati</taxon>
        <taxon>Thermoplasmatota</taxon>
        <taxon>Thermoplasmata</taxon>
        <taxon>Methanomassiliicoccales</taxon>
        <taxon>Methanomassiliicoccaceae</taxon>
        <taxon>Methanomassiliicoccus</taxon>
    </lineage>
</organism>
<dbReference type="OMA" id="WHEFTRI"/>
<evidence type="ECO:0000313" key="3">
    <source>
        <dbReference type="Proteomes" id="UP000752814"/>
    </source>
</evidence>
<keyword evidence="1" id="KW-0812">Transmembrane</keyword>
<dbReference type="EMBL" id="LVVT01000024">
    <property type="protein sequence ID" value="TQS81264.1"/>
    <property type="molecule type" value="Genomic_DNA"/>
</dbReference>
<reference evidence="2" key="1">
    <citation type="submission" date="2016-03" db="EMBL/GenBank/DDBJ databases">
        <authorList>
            <person name="Borrel G."/>
            <person name="Mccann A."/>
            <person name="O'Toole P.W."/>
        </authorList>
    </citation>
    <scope>NUCLEOTIDE SEQUENCE</scope>
    <source>
        <strain evidence="2">183</strain>
    </source>
</reference>
<feature type="transmembrane region" description="Helical" evidence="1">
    <location>
        <begin position="40"/>
        <end position="61"/>
    </location>
</feature>